<evidence type="ECO:0000313" key="10">
    <source>
        <dbReference type="EMBL" id="MFC0581908.1"/>
    </source>
</evidence>
<evidence type="ECO:0000256" key="2">
    <source>
        <dbReference type="ARBA" id="ARBA00022679"/>
    </source>
</evidence>
<organism evidence="10 11">
    <name type="scientific">Micrococcoides hystricis</name>
    <dbReference type="NCBI Taxonomy" id="1572761"/>
    <lineage>
        <taxon>Bacteria</taxon>
        <taxon>Bacillati</taxon>
        <taxon>Actinomycetota</taxon>
        <taxon>Actinomycetes</taxon>
        <taxon>Micrococcales</taxon>
        <taxon>Micrococcaceae</taxon>
        <taxon>Micrococcoides</taxon>
    </lineage>
</organism>
<keyword evidence="11" id="KW-1185">Reference proteome</keyword>
<keyword evidence="3 8" id="KW-0479">Metal-binding</keyword>
<dbReference type="InterPro" id="IPR004568">
    <property type="entry name" value="Ppantetheine-prot_Trfase_dom"/>
</dbReference>
<dbReference type="InterPro" id="IPR037143">
    <property type="entry name" value="4-PPantetheinyl_Trfase_dom_sf"/>
</dbReference>
<name>A0ABV6P9W9_9MICC</name>
<evidence type="ECO:0000256" key="5">
    <source>
        <dbReference type="ARBA" id="ARBA00022842"/>
    </source>
</evidence>
<keyword evidence="6 8" id="KW-0443">Lipid metabolism</keyword>
<dbReference type="NCBIfam" id="TIGR00516">
    <property type="entry name" value="acpS"/>
    <property type="match status" value="1"/>
</dbReference>
<dbReference type="Proteomes" id="UP001589862">
    <property type="component" value="Unassembled WGS sequence"/>
</dbReference>
<evidence type="ECO:0000313" key="11">
    <source>
        <dbReference type="Proteomes" id="UP001589862"/>
    </source>
</evidence>
<evidence type="ECO:0000256" key="1">
    <source>
        <dbReference type="ARBA" id="ARBA00022516"/>
    </source>
</evidence>
<feature type="domain" description="4'-phosphopantetheinyl transferase" evidence="9">
    <location>
        <begin position="4"/>
        <end position="94"/>
    </location>
</feature>
<keyword evidence="4 8" id="KW-0276">Fatty acid metabolism</keyword>
<gene>
    <name evidence="8" type="primary">acpS</name>
    <name evidence="10" type="ORF">ACFFFR_05865</name>
</gene>
<sequence length="131" mass="14293">MIVGIGIDVVLVTRFKHQLRKAPALRERLFVPAERELNERSLAARFAAKEAVAKALGAPAGMNWQHCWIEMDAAGAPHVKITDTVAQVAEDLGINRWHLSLSHDGDVATAIVIAERLNDDEGAGPQLRLVD</sequence>
<comment type="cofactor">
    <cofactor evidence="8">
        <name>Mg(2+)</name>
        <dbReference type="ChEBI" id="CHEBI:18420"/>
    </cofactor>
</comment>
<keyword evidence="5 8" id="KW-0460">Magnesium</keyword>
<proteinExistence type="inferred from homology"/>
<keyword evidence="8" id="KW-0963">Cytoplasm</keyword>
<comment type="subcellular location">
    <subcellularLocation>
        <location evidence="8">Cytoplasm</location>
    </subcellularLocation>
</comment>
<dbReference type="Gene3D" id="3.90.470.20">
    <property type="entry name" value="4'-phosphopantetheinyl transferase domain"/>
    <property type="match status" value="1"/>
</dbReference>
<comment type="caution">
    <text evidence="10">The sequence shown here is derived from an EMBL/GenBank/DDBJ whole genome shotgun (WGS) entry which is preliminary data.</text>
</comment>
<dbReference type="NCBIfam" id="TIGR00556">
    <property type="entry name" value="pantethn_trn"/>
    <property type="match status" value="1"/>
</dbReference>
<feature type="binding site" evidence="8">
    <location>
        <position position="50"/>
    </location>
    <ligand>
        <name>Mg(2+)</name>
        <dbReference type="ChEBI" id="CHEBI:18420"/>
    </ligand>
</feature>
<dbReference type="EMBL" id="JBHLUB010000027">
    <property type="protein sequence ID" value="MFC0581908.1"/>
    <property type="molecule type" value="Genomic_DNA"/>
</dbReference>
<evidence type="ECO:0000256" key="4">
    <source>
        <dbReference type="ARBA" id="ARBA00022832"/>
    </source>
</evidence>
<evidence type="ECO:0000256" key="7">
    <source>
        <dbReference type="ARBA" id="ARBA00023160"/>
    </source>
</evidence>
<accession>A0ABV6P9W9</accession>
<comment type="similarity">
    <text evidence="8">Belongs to the P-Pant transferase superfamily. AcpS family.</text>
</comment>
<keyword evidence="1 8" id="KW-0444">Lipid biosynthesis</keyword>
<evidence type="ECO:0000256" key="6">
    <source>
        <dbReference type="ARBA" id="ARBA00023098"/>
    </source>
</evidence>
<dbReference type="GO" id="GO:0008897">
    <property type="term" value="F:holo-[acyl-carrier-protein] synthase activity"/>
    <property type="evidence" value="ECO:0007669"/>
    <property type="project" value="UniProtKB-EC"/>
</dbReference>
<protein>
    <recommendedName>
        <fullName evidence="8">Holo-[acyl-carrier-protein] synthase</fullName>
        <shortName evidence="8">Holo-ACP synthase</shortName>
        <ecNumber evidence="8">2.7.8.7</ecNumber>
    </recommendedName>
    <alternativeName>
        <fullName evidence="8">4'-phosphopantetheinyl transferase AcpS</fullName>
    </alternativeName>
</protein>
<keyword evidence="2 8" id="KW-0808">Transferase</keyword>
<dbReference type="NCBIfam" id="NF000832">
    <property type="entry name" value="PRK00070.3-2"/>
    <property type="match status" value="1"/>
</dbReference>
<dbReference type="RefSeq" id="WP_377458669.1">
    <property type="nucleotide sequence ID" value="NZ_JBHLUB010000027.1"/>
</dbReference>
<evidence type="ECO:0000259" key="9">
    <source>
        <dbReference type="Pfam" id="PF01648"/>
    </source>
</evidence>
<comment type="function">
    <text evidence="8">Transfers the 4'-phosphopantetheine moiety from coenzyme A to a Ser of acyl-carrier-protein.</text>
</comment>
<reference evidence="10 11" key="1">
    <citation type="submission" date="2024-09" db="EMBL/GenBank/DDBJ databases">
        <authorList>
            <person name="Sun Q."/>
            <person name="Mori K."/>
        </authorList>
    </citation>
    <scope>NUCLEOTIDE SEQUENCE [LARGE SCALE GENOMIC DNA]</scope>
    <source>
        <strain evidence="10 11">NCAIM B.02604</strain>
    </source>
</reference>
<evidence type="ECO:0000256" key="3">
    <source>
        <dbReference type="ARBA" id="ARBA00022723"/>
    </source>
</evidence>
<dbReference type="SUPFAM" id="SSF56214">
    <property type="entry name" value="4'-phosphopantetheinyl transferase"/>
    <property type="match status" value="1"/>
</dbReference>
<dbReference type="HAMAP" id="MF_00101">
    <property type="entry name" value="AcpS"/>
    <property type="match status" value="1"/>
</dbReference>
<dbReference type="InterPro" id="IPR002582">
    <property type="entry name" value="ACPS"/>
</dbReference>
<dbReference type="InterPro" id="IPR008278">
    <property type="entry name" value="4-PPantetheinyl_Trfase_dom"/>
</dbReference>
<dbReference type="Pfam" id="PF01648">
    <property type="entry name" value="ACPS"/>
    <property type="match status" value="1"/>
</dbReference>
<comment type="catalytic activity">
    <reaction evidence="8">
        <text>apo-[ACP] + CoA = holo-[ACP] + adenosine 3',5'-bisphosphate + H(+)</text>
        <dbReference type="Rhea" id="RHEA:12068"/>
        <dbReference type="Rhea" id="RHEA-COMP:9685"/>
        <dbReference type="Rhea" id="RHEA-COMP:9690"/>
        <dbReference type="ChEBI" id="CHEBI:15378"/>
        <dbReference type="ChEBI" id="CHEBI:29999"/>
        <dbReference type="ChEBI" id="CHEBI:57287"/>
        <dbReference type="ChEBI" id="CHEBI:58343"/>
        <dbReference type="ChEBI" id="CHEBI:64479"/>
        <dbReference type="EC" id="2.7.8.7"/>
    </reaction>
</comment>
<dbReference type="EC" id="2.7.8.7" evidence="8"/>
<keyword evidence="7 8" id="KW-0275">Fatty acid biosynthesis</keyword>
<feature type="binding site" evidence="8">
    <location>
        <position position="8"/>
    </location>
    <ligand>
        <name>Mg(2+)</name>
        <dbReference type="ChEBI" id="CHEBI:18420"/>
    </ligand>
</feature>
<evidence type="ECO:0000256" key="8">
    <source>
        <dbReference type="HAMAP-Rule" id="MF_00101"/>
    </source>
</evidence>